<dbReference type="PIRSF" id="PIRSF000151">
    <property type="entry name" value="GPR"/>
    <property type="match status" value="1"/>
</dbReference>
<name>A0A0L0H4M9_SPIPD</name>
<dbReference type="EC" id="1.2.1.41" evidence="2"/>
<evidence type="ECO:0000256" key="6">
    <source>
        <dbReference type="ARBA" id="ARBA00023002"/>
    </source>
</evidence>
<evidence type="ECO:0000256" key="3">
    <source>
        <dbReference type="ARBA" id="ARBA00022605"/>
    </source>
</evidence>
<dbReference type="NCBIfam" id="NF001221">
    <property type="entry name" value="PRK00197.1"/>
    <property type="match status" value="1"/>
</dbReference>
<evidence type="ECO:0000256" key="10">
    <source>
        <dbReference type="ARBA" id="ARBA00075718"/>
    </source>
</evidence>
<dbReference type="InterPro" id="IPR020593">
    <property type="entry name" value="G-glutamylP_reductase_CS"/>
</dbReference>
<dbReference type="InParanoid" id="A0A0L0H4M9"/>
<evidence type="ECO:0000256" key="1">
    <source>
        <dbReference type="ARBA" id="ARBA00004985"/>
    </source>
</evidence>
<dbReference type="Gene3D" id="3.40.309.10">
    <property type="entry name" value="Aldehyde Dehydrogenase, Chain A, domain 2"/>
    <property type="match status" value="1"/>
</dbReference>
<dbReference type="InterPro" id="IPR016162">
    <property type="entry name" value="Ald_DH_N"/>
</dbReference>
<gene>
    <name evidence="13" type="ORF">SPPG_08683</name>
</gene>
<dbReference type="RefSeq" id="XP_016603969.1">
    <property type="nucleotide sequence ID" value="XM_016756836.1"/>
</dbReference>
<dbReference type="GO" id="GO:0004350">
    <property type="term" value="F:glutamate-5-semialdehyde dehydrogenase activity"/>
    <property type="evidence" value="ECO:0007669"/>
    <property type="project" value="UniProtKB-EC"/>
</dbReference>
<evidence type="ECO:0000256" key="7">
    <source>
        <dbReference type="ARBA" id="ARBA00049024"/>
    </source>
</evidence>
<dbReference type="AlphaFoldDB" id="A0A0L0H4M9"/>
<keyword evidence="5" id="KW-0521">NADP</keyword>
<reference evidence="13 14" key="1">
    <citation type="submission" date="2009-08" db="EMBL/GenBank/DDBJ databases">
        <title>The Genome Sequence of Spizellomyces punctatus strain DAOM BR117.</title>
        <authorList>
            <consortium name="The Broad Institute Genome Sequencing Platform"/>
            <person name="Russ C."/>
            <person name="Cuomo C."/>
            <person name="Shea T."/>
            <person name="Young S.K."/>
            <person name="Zeng Q."/>
            <person name="Koehrsen M."/>
            <person name="Haas B."/>
            <person name="Borodovsky M."/>
            <person name="Guigo R."/>
            <person name="Alvarado L."/>
            <person name="Berlin A."/>
            <person name="Bochicchio J."/>
            <person name="Borenstein D."/>
            <person name="Chapman S."/>
            <person name="Chen Z."/>
            <person name="Engels R."/>
            <person name="Freedman E."/>
            <person name="Gellesch M."/>
            <person name="Goldberg J."/>
            <person name="Griggs A."/>
            <person name="Gujja S."/>
            <person name="Heiman D."/>
            <person name="Hepburn T."/>
            <person name="Howarth C."/>
            <person name="Jen D."/>
            <person name="Larson L."/>
            <person name="Lewis B."/>
            <person name="Mehta T."/>
            <person name="Park D."/>
            <person name="Pearson M."/>
            <person name="Roberts A."/>
            <person name="Saif S."/>
            <person name="Shenoy N."/>
            <person name="Sisk P."/>
            <person name="Stolte C."/>
            <person name="Sykes S."/>
            <person name="Thomson T."/>
            <person name="Walk T."/>
            <person name="White J."/>
            <person name="Yandava C."/>
            <person name="Burger G."/>
            <person name="Gray M.W."/>
            <person name="Holland P.W.H."/>
            <person name="King N."/>
            <person name="Lang F.B.F."/>
            <person name="Roger A.J."/>
            <person name="Ruiz-Trillo I."/>
            <person name="Lander E."/>
            <person name="Nusbaum C."/>
        </authorList>
    </citation>
    <scope>NUCLEOTIDE SEQUENCE [LARGE SCALE GENOMIC DNA]</scope>
    <source>
        <strain evidence="13 14">DAOM BR117</strain>
    </source>
</reference>
<dbReference type="FunFam" id="3.40.309.10:FF:000006">
    <property type="entry name" value="Gamma-glutamyl phosphate reductase"/>
    <property type="match status" value="1"/>
</dbReference>
<dbReference type="Pfam" id="PF00171">
    <property type="entry name" value="Aldedh"/>
    <property type="match status" value="1"/>
</dbReference>
<evidence type="ECO:0000313" key="13">
    <source>
        <dbReference type="EMBL" id="KNC95929.1"/>
    </source>
</evidence>
<keyword evidence="3" id="KW-0028">Amino-acid biosynthesis</keyword>
<dbReference type="FunCoup" id="A0A0L0H4M9">
    <property type="interactions" value="259"/>
</dbReference>
<dbReference type="SUPFAM" id="SSF53720">
    <property type="entry name" value="ALDH-like"/>
    <property type="match status" value="1"/>
</dbReference>
<evidence type="ECO:0000256" key="11">
    <source>
        <dbReference type="ARBA" id="ARBA00077451"/>
    </source>
</evidence>
<sequence length="463" mass="50313">MASTNGISDDTTTLAQQARLASLALQSASKKHKSAALKRIHDLLAERKDAVLEANKRDLENAKKEVDAGRLSSSLYKRLDLSGGNGDKYAGLLQGVLDVEQLPDPTGQVTLATRLDNDLELYRVSCPVGVLLIIFEARPEVVVQISCLAIKSGNAVILKGGKEAAHSNQELFKILQDALASLPEELSIPPTAVQLVSTRDEIATLLKLDPYIDLVIPRGSKQLVQYVQESTRIPVLGHADGLCSVYVDEDADEEKAVSVVVDSKVNYPAACNATETLLIHFHALPRVFPAIARGLISKGVQLRLDERSQATLTAAGVESGQLTTAREEDFQTEFLDLIIVVKTVDSLQEAIAHINKFGSHHTDAIVTENEANAEEFMSKVDAAGVYWNASTRFADGFRYGFGAEIGVSTNKTHARGPVGLEGLVIYKYRLYGKGHTAGSYGEGKKQYLHEPIPLETVKDRFIK</sequence>
<evidence type="ECO:0000256" key="5">
    <source>
        <dbReference type="ARBA" id="ARBA00022857"/>
    </source>
</evidence>
<protein>
    <recommendedName>
        <fullName evidence="2">glutamate-5-semialdehyde dehydrogenase</fullName>
        <ecNumber evidence="2">1.2.1.41</ecNumber>
    </recommendedName>
    <alternativeName>
        <fullName evidence="11">Glutamate-5-semialdehyde dehydrogenase</fullName>
    </alternativeName>
    <alternativeName>
        <fullName evidence="10">Glutamyl-gamma-semialdehyde dehydrogenase</fullName>
    </alternativeName>
</protein>
<feature type="domain" description="Aldehyde dehydrogenase" evidence="12">
    <location>
        <begin position="9"/>
        <end position="289"/>
    </location>
</feature>
<keyword evidence="14" id="KW-1185">Reference proteome</keyword>
<comment type="pathway">
    <text evidence="1">Amino-acid biosynthesis; L-proline biosynthesis; L-glutamate 5-semialdehyde from L-glutamate: step 2/2.</text>
</comment>
<dbReference type="GeneID" id="27691828"/>
<evidence type="ECO:0000313" key="14">
    <source>
        <dbReference type="Proteomes" id="UP000053201"/>
    </source>
</evidence>
<evidence type="ECO:0000259" key="12">
    <source>
        <dbReference type="Pfam" id="PF00171"/>
    </source>
</evidence>
<dbReference type="Gene3D" id="3.40.605.10">
    <property type="entry name" value="Aldehyde Dehydrogenase, Chain A, domain 1"/>
    <property type="match status" value="1"/>
</dbReference>
<comment type="similarity">
    <text evidence="9">Belongs to the gamma-glutamyl phosphate reductase family.</text>
</comment>
<comment type="catalytic activity">
    <reaction evidence="7">
        <text>L-glutamate 5-semialdehyde + phosphate + NADP(+) = L-glutamyl 5-phosphate + NADPH + H(+)</text>
        <dbReference type="Rhea" id="RHEA:19541"/>
        <dbReference type="ChEBI" id="CHEBI:15378"/>
        <dbReference type="ChEBI" id="CHEBI:43474"/>
        <dbReference type="ChEBI" id="CHEBI:57783"/>
        <dbReference type="ChEBI" id="CHEBI:58066"/>
        <dbReference type="ChEBI" id="CHEBI:58274"/>
        <dbReference type="ChEBI" id="CHEBI:58349"/>
        <dbReference type="EC" id="1.2.1.41"/>
    </reaction>
</comment>
<dbReference type="GO" id="GO:0050661">
    <property type="term" value="F:NADP binding"/>
    <property type="evidence" value="ECO:0007669"/>
    <property type="project" value="InterPro"/>
</dbReference>
<evidence type="ECO:0000256" key="9">
    <source>
        <dbReference type="ARBA" id="ARBA00060997"/>
    </source>
</evidence>
<dbReference type="Proteomes" id="UP000053201">
    <property type="component" value="Unassembled WGS sequence"/>
</dbReference>
<comment type="function">
    <text evidence="8">Catalyzes the NADPH dependent reduction of L-gamma-glutamyl 5-phosphate into L-glutamate 5-semialdehyde and phosphate. The product spontaneously undergoes cyclization to form 1-pyrroline-5-carboxylate.</text>
</comment>
<proteinExistence type="inferred from homology"/>
<dbReference type="EMBL" id="KQ257473">
    <property type="protein sequence ID" value="KNC95929.1"/>
    <property type="molecule type" value="Genomic_DNA"/>
</dbReference>
<dbReference type="GO" id="GO:0005829">
    <property type="term" value="C:cytosol"/>
    <property type="evidence" value="ECO:0007669"/>
    <property type="project" value="EnsemblFungi"/>
</dbReference>
<dbReference type="GO" id="GO:0055129">
    <property type="term" value="P:L-proline biosynthetic process"/>
    <property type="evidence" value="ECO:0007669"/>
    <property type="project" value="UniProtKB-UniPathway"/>
</dbReference>
<dbReference type="PANTHER" id="PTHR11063">
    <property type="entry name" value="GLUTAMATE SEMIALDEHYDE DEHYDROGENASE"/>
    <property type="match status" value="1"/>
</dbReference>
<dbReference type="InterPro" id="IPR000965">
    <property type="entry name" value="GPR_dom"/>
</dbReference>
<dbReference type="VEuPathDB" id="FungiDB:SPPG_08683"/>
<dbReference type="InterPro" id="IPR015590">
    <property type="entry name" value="Aldehyde_DH_dom"/>
</dbReference>
<dbReference type="OMA" id="KTQRYGT"/>
<dbReference type="NCBIfam" id="TIGR00407">
    <property type="entry name" value="proA"/>
    <property type="match status" value="1"/>
</dbReference>
<dbReference type="PANTHER" id="PTHR11063:SF8">
    <property type="entry name" value="DELTA-1-PYRROLINE-5-CARBOXYLATE SYNTHASE"/>
    <property type="match status" value="1"/>
</dbReference>
<organism evidence="13 14">
    <name type="scientific">Spizellomyces punctatus (strain DAOM BR117)</name>
    <dbReference type="NCBI Taxonomy" id="645134"/>
    <lineage>
        <taxon>Eukaryota</taxon>
        <taxon>Fungi</taxon>
        <taxon>Fungi incertae sedis</taxon>
        <taxon>Chytridiomycota</taxon>
        <taxon>Chytridiomycota incertae sedis</taxon>
        <taxon>Chytridiomycetes</taxon>
        <taxon>Spizellomycetales</taxon>
        <taxon>Spizellomycetaceae</taxon>
        <taxon>Spizellomyces</taxon>
    </lineage>
</organism>
<dbReference type="InterPro" id="IPR012134">
    <property type="entry name" value="Glu-5-SA_DH"/>
</dbReference>
<dbReference type="CDD" id="cd07079">
    <property type="entry name" value="ALDH_F18-19_ProA-GPR"/>
    <property type="match status" value="1"/>
</dbReference>
<dbReference type="HAMAP" id="MF_00412">
    <property type="entry name" value="ProA"/>
    <property type="match status" value="1"/>
</dbReference>
<evidence type="ECO:0000256" key="8">
    <source>
        <dbReference type="ARBA" id="ARBA00059423"/>
    </source>
</evidence>
<dbReference type="OrthoDB" id="1934954at2759"/>
<dbReference type="eggNOG" id="KOG4165">
    <property type="taxonomic scope" value="Eukaryota"/>
</dbReference>
<dbReference type="PROSITE" id="PS01223">
    <property type="entry name" value="PROA"/>
    <property type="match status" value="1"/>
</dbReference>
<dbReference type="UniPathway" id="UPA00098">
    <property type="reaction ID" value="UER00360"/>
</dbReference>
<dbReference type="STRING" id="645134.A0A0L0H4M9"/>
<keyword evidence="4" id="KW-0641">Proline biosynthesis</keyword>
<evidence type="ECO:0000256" key="4">
    <source>
        <dbReference type="ARBA" id="ARBA00022650"/>
    </source>
</evidence>
<dbReference type="InterPro" id="IPR016161">
    <property type="entry name" value="Ald_DH/histidinol_DH"/>
</dbReference>
<evidence type="ECO:0000256" key="2">
    <source>
        <dbReference type="ARBA" id="ARBA00013002"/>
    </source>
</evidence>
<dbReference type="InterPro" id="IPR016163">
    <property type="entry name" value="Ald_DH_C"/>
</dbReference>
<keyword evidence="6" id="KW-0560">Oxidoreductase</keyword>
<accession>A0A0L0H4M9</accession>